<dbReference type="InterPro" id="IPR001347">
    <property type="entry name" value="SIS_dom"/>
</dbReference>
<dbReference type="STRING" id="1141662.OOA_09518"/>
<dbReference type="Pfam" id="PF01380">
    <property type="entry name" value="SIS"/>
    <property type="match status" value="1"/>
</dbReference>
<reference evidence="3 4" key="1">
    <citation type="journal article" date="2012" name="BMC Genomics">
        <title>Comparative genomics of bacteria in the genus Providencia isolated from wild Drosophila melanogaster.</title>
        <authorList>
            <person name="Galac M.R."/>
            <person name="Lazzaro B.P."/>
        </authorList>
    </citation>
    <scope>NUCLEOTIDE SEQUENCE [LARGE SCALE GENOMIC DNA]</scope>
    <source>
        <strain evidence="3 4">DSM 19968</strain>
    </source>
</reference>
<proteinExistence type="inferred from homology"/>
<feature type="domain" description="SIS" evidence="2">
    <location>
        <begin position="32"/>
        <end position="174"/>
    </location>
</feature>
<protein>
    <submittedName>
        <fullName evidence="3">3-hexulose-6-phosphate isomerase</fullName>
    </submittedName>
</protein>
<accession>K8WWR9</accession>
<name>K8WWR9_9GAMM</name>
<dbReference type="GO" id="GO:0097367">
    <property type="term" value="F:carbohydrate derivative binding"/>
    <property type="evidence" value="ECO:0007669"/>
    <property type="project" value="InterPro"/>
</dbReference>
<dbReference type="PATRIC" id="fig|1141662.3.peg.1929"/>
<dbReference type="NCBIfam" id="TIGR03127">
    <property type="entry name" value="RuMP_HxlB"/>
    <property type="match status" value="1"/>
</dbReference>
<evidence type="ECO:0000256" key="1">
    <source>
        <dbReference type="ARBA" id="ARBA00009235"/>
    </source>
</evidence>
<evidence type="ECO:0000313" key="4">
    <source>
        <dbReference type="Proteomes" id="UP000009336"/>
    </source>
</evidence>
<dbReference type="SUPFAM" id="SSF53697">
    <property type="entry name" value="SIS domain"/>
    <property type="match status" value="1"/>
</dbReference>
<keyword evidence="3" id="KW-0413">Isomerase</keyword>
<evidence type="ECO:0000259" key="2">
    <source>
        <dbReference type="PROSITE" id="PS51464"/>
    </source>
</evidence>
<comment type="caution">
    <text evidence="3">The sequence shown here is derived from an EMBL/GenBank/DDBJ whole genome shotgun (WGS) entry which is preliminary data.</text>
</comment>
<evidence type="ECO:0000313" key="3">
    <source>
        <dbReference type="EMBL" id="EKT61832.1"/>
    </source>
</evidence>
<keyword evidence="4" id="KW-1185">Reference proteome</keyword>
<dbReference type="GO" id="GO:0016853">
    <property type="term" value="F:isomerase activity"/>
    <property type="evidence" value="ECO:0007669"/>
    <property type="project" value="UniProtKB-KW"/>
</dbReference>
<dbReference type="OrthoDB" id="9797832at2"/>
<dbReference type="EMBL" id="AKKL01000023">
    <property type="protein sequence ID" value="EKT61832.1"/>
    <property type="molecule type" value="Genomic_DNA"/>
</dbReference>
<gene>
    <name evidence="3" type="ORF">OOA_09518</name>
</gene>
<dbReference type="eggNOG" id="COG0794">
    <property type="taxonomic scope" value="Bacteria"/>
</dbReference>
<dbReference type="PROSITE" id="PS51464">
    <property type="entry name" value="SIS"/>
    <property type="match status" value="1"/>
</dbReference>
<organism evidence="3 4">
    <name type="scientific">Providencia burhodogranariea DSM 19968</name>
    <dbReference type="NCBI Taxonomy" id="1141662"/>
    <lineage>
        <taxon>Bacteria</taxon>
        <taxon>Pseudomonadati</taxon>
        <taxon>Pseudomonadota</taxon>
        <taxon>Gammaproteobacteria</taxon>
        <taxon>Enterobacterales</taxon>
        <taxon>Morganellaceae</taxon>
        <taxon>Providencia</taxon>
    </lineage>
</organism>
<dbReference type="Proteomes" id="UP000009336">
    <property type="component" value="Unassembled WGS sequence"/>
</dbReference>
<dbReference type="HOGENOM" id="CLU_094236_1_1_6"/>
<dbReference type="PANTHER" id="PTHR43443">
    <property type="entry name" value="3-HEXULOSE-6-PHOSPHATE ISOMERASE"/>
    <property type="match status" value="1"/>
</dbReference>
<dbReference type="InterPro" id="IPR017552">
    <property type="entry name" value="PHI/rmpB"/>
</dbReference>
<dbReference type="Gene3D" id="3.40.50.10490">
    <property type="entry name" value="Glucose-6-phosphate isomerase like protein, domain 1"/>
    <property type="match status" value="1"/>
</dbReference>
<dbReference type="AlphaFoldDB" id="K8WWR9"/>
<sequence length="187" mass="20371">MDKLSYIERVDHISQELRTVLSHIDPAQTDDYIAIILASDKIFVTGVGRVLLALETMVKRFNHLGISAHIVGAVNEPPISKNDLLIVGSGSGESLIPKHITLCAKKIGAKIAHLTSSPHSSIAQQSDVIVNFKCGSKSGEGTYQSIQPMTTLFEQSLMVFGDIICLELMQLKELSYADVSKNHANLE</sequence>
<dbReference type="GO" id="GO:1901135">
    <property type="term" value="P:carbohydrate derivative metabolic process"/>
    <property type="evidence" value="ECO:0007669"/>
    <property type="project" value="InterPro"/>
</dbReference>
<dbReference type="InterPro" id="IPR046348">
    <property type="entry name" value="SIS_dom_sf"/>
</dbReference>
<comment type="similarity">
    <text evidence="1">Belongs to the SIS family. PHI subfamily.</text>
</comment>
<dbReference type="RefSeq" id="WP_008911919.1">
    <property type="nucleotide sequence ID" value="NZ_KB233222.1"/>
</dbReference>
<dbReference type="PANTHER" id="PTHR43443:SF1">
    <property type="entry name" value="3-HEXULOSE-6-PHOSPHATE ISOMERASE"/>
    <property type="match status" value="1"/>
</dbReference>